<keyword evidence="3" id="KW-1185">Reference proteome</keyword>
<proteinExistence type="predicted"/>
<dbReference type="PANTHER" id="PTHR33116">
    <property type="entry name" value="REVERSE TRANSCRIPTASE ZINC-BINDING DOMAIN-CONTAINING PROTEIN-RELATED-RELATED"/>
    <property type="match status" value="1"/>
</dbReference>
<dbReference type="InParanoid" id="A0A1Q3DKG1"/>
<evidence type="ECO:0000313" key="3">
    <source>
        <dbReference type="Proteomes" id="UP000187406"/>
    </source>
</evidence>
<name>A0A1Q3DKG1_CEPFO</name>
<dbReference type="PANTHER" id="PTHR33116:SF78">
    <property type="entry name" value="OS12G0587133 PROTEIN"/>
    <property type="match status" value="1"/>
</dbReference>
<dbReference type="OrthoDB" id="1622315at2759"/>
<dbReference type="AlphaFoldDB" id="A0A1Q3DKG1"/>
<sequence length="399" mass="46343">MSMQTYWCNTFPLPVSIIKDCERVLRRFLWGGSGRSKVKWAHVCKPQREGGLGIKDLRKWNEVLLVKLIWNVLKEQSLWAKWCHAYLIYRTNFWTLPTGGLLSWTWRRLLLLRPMVKEHFKYICGNGESFSLWYDPWLQGESVHALYGHRVIYDTGLGKLARVKDILSGGEWSWPQTSVDLIELQQRVQPIPISTVPDSISWVKAGEAFTTAITWQVLRRRDSEVAWHYIVWHPHRIPKHAFILWLTFHGALKTRDSLLAAGIVQNASCVFNCGDTETAAHLFFQCPFTANVWTDVLRLCNIGRIVLPWAEEIQWMLAHSKGNHFPGTVLKLAFAASIYHIWLERNRRCFNNRFLPYPEIVRKVKLDVTGRLASGNNAQRCDQHHSLCVNWGIALDDRM</sequence>
<comment type="caution">
    <text evidence="2">The sequence shown here is derived from an EMBL/GenBank/DDBJ whole genome shotgun (WGS) entry which is preliminary data.</text>
</comment>
<dbReference type="Pfam" id="PF13966">
    <property type="entry name" value="zf-RVT"/>
    <property type="match status" value="1"/>
</dbReference>
<accession>A0A1Q3DKG1</accession>
<organism evidence="2 3">
    <name type="scientific">Cephalotus follicularis</name>
    <name type="common">Albany pitcher plant</name>
    <dbReference type="NCBI Taxonomy" id="3775"/>
    <lineage>
        <taxon>Eukaryota</taxon>
        <taxon>Viridiplantae</taxon>
        <taxon>Streptophyta</taxon>
        <taxon>Embryophyta</taxon>
        <taxon>Tracheophyta</taxon>
        <taxon>Spermatophyta</taxon>
        <taxon>Magnoliopsida</taxon>
        <taxon>eudicotyledons</taxon>
        <taxon>Gunneridae</taxon>
        <taxon>Pentapetalae</taxon>
        <taxon>rosids</taxon>
        <taxon>fabids</taxon>
        <taxon>Oxalidales</taxon>
        <taxon>Cephalotaceae</taxon>
        <taxon>Cephalotus</taxon>
    </lineage>
</organism>
<reference evidence="3" key="1">
    <citation type="submission" date="2016-04" db="EMBL/GenBank/DDBJ databases">
        <title>Cephalotus genome sequencing.</title>
        <authorList>
            <person name="Fukushima K."/>
            <person name="Hasebe M."/>
            <person name="Fang X."/>
        </authorList>
    </citation>
    <scope>NUCLEOTIDE SEQUENCE [LARGE SCALE GENOMIC DNA]</scope>
    <source>
        <strain evidence="3">cv. St1</strain>
    </source>
</reference>
<protein>
    <submittedName>
        <fullName evidence="2">Zf-RVT domain-containing protein</fullName>
    </submittedName>
</protein>
<gene>
    <name evidence="2" type="ORF">CFOL_v3_36086</name>
</gene>
<evidence type="ECO:0000259" key="1">
    <source>
        <dbReference type="Pfam" id="PF13966"/>
    </source>
</evidence>
<feature type="domain" description="Reverse transcriptase zinc-binding" evidence="1">
    <location>
        <begin position="209"/>
        <end position="293"/>
    </location>
</feature>
<dbReference type="EMBL" id="BDDD01011121">
    <property type="protein sequence ID" value="GAV92708.1"/>
    <property type="molecule type" value="Genomic_DNA"/>
</dbReference>
<dbReference type="STRING" id="3775.A0A1Q3DKG1"/>
<dbReference type="InterPro" id="IPR026960">
    <property type="entry name" value="RVT-Znf"/>
</dbReference>
<evidence type="ECO:0000313" key="2">
    <source>
        <dbReference type="EMBL" id="GAV92708.1"/>
    </source>
</evidence>
<dbReference type="Proteomes" id="UP000187406">
    <property type="component" value="Unassembled WGS sequence"/>
</dbReference>